<organism evidence="8 9">
    <name type="scientific">Shimia gijangensis</name>
    <dbReference type="NCBI Taxonomy" id="1470563"/>
    <lineage>
        <taxon>Bacteria</taxon>
        <taxon>Pseudomonadati</taxon>
        <taxon>Pseudomonadota</taxon>
        <taxon>Alphaproteobacteria</taxon>
        <taxon>Rhodobacterales</taxon>
        <taxon>Roseobacteraceae</taxon>
    </lineage>
</organism>
<protein>
    <submittedName>
        <fullName evidence="8">Response regulator receiver domain-containing protein</fullName>
    </submittedName>
</protein>
<dbReference type="GO" id="GO:0000156">
    <property type="term" value="F:phosphorelay response regulator activity"/>
    <property type="evidence" value="ECO:0007669"/>
    <property type="project" value="TreeGrafter"/>
</dbReference>
<dbReference type="Pfam" id="PF00072">
    <property type="entry name" value="Response_reg"/>
    <property type="match status" value="1"/>
</dbReference>
<evidence type="ECO:0000313" key="9">
    <source>
        <dbReference type="Proteomes" id="UP000183982"/>
    </source>
</evidence>
<feature type="modified residue" description="4-aspartylphosphate" evidence="6">
    <location>
        <position position="54"/>
    </location>
</feature>
<keyword evidence="9" id="KW-1185">Reference proteome</keyword>
<dbReference type="GO" id="GO:0006355">
    <property type="term" value="P:regulation of DNA-templated transcription"/>
    <property type="evidence" value="ECO:0007669"/>
    <property type="project" value="TreeGrafter"/>
</dbReference>
<dbReference type="Gene3D" id="3.40.50.2300">
    <property type="match status" value="1"/>
</dbReference>
<dbReference type="CDD" id="cd17574">
    <property type="entry name" value="REC_OmpR"/>
    <property type="match status" value="1"/>
</dbReference>
<evidence type="ECO:0000256" key="3">
    <source>
        <dbReference type="ARBA" id="ARBA00023015"/>
    </source>
</evidence>
<evidence type="ECO:0000313" key="8">
    <source>
        <dbReference type="EMBL" id="SHJ10066.1"/>
    </source>
</evidence>
<evidence type="ECO:0000256" key="4">
    <source>
        <dbReference type="ARBA" id="ARBA00023125"/>
    </source>
</evidence>
<keyword evidence="1 6" id="KW-0597">Phosphoprotein</keyword>
<accession>A0A1M6GJG8</accession>
<evidence type="ECO:0000256" key="5">
    <source>
        <dbReference type="ARBA" id="ARBA00023163"/>
    </source>
</evidence>
<dbReference type="PROSITE" id="PS50110">
    <property type="entry name" value="RESPONSE_REGULATORY"/>
    <property type="match status" value="1"/>
</dbReference>
<evidence type="ECO:0000256" key="1">
    <source>
        <dbReference type="ARBA" id="ARBA00022553"/>
    </source>
</evidence>
<evidence type="ECO:0000256" key="2">
    <source>
        <dbReference type="ARBA" id="ARBA00023012"/>
    </source>
</evidence>
<evidence type="ECO:0000256" key="6">
    <source>
        <dbReference type="PROSITE-ProRule" id="PRU00169"/>
    </source>
</evidence>
<proteinExistence type="predicted"/>
<sequence>MKILAVDDDENIRELLAVSMAAETTHELVTASSGPEALRMVANADTPFDCFLLDIQMPVMNGIILCKKLRKTAGHGRVPIIMLTAMSQKKYIDKAFNAGATDYVTKPFDFFELFSRISNADRLTQEQARSNEGLNEVAALKRDLERSCETSLIEPVEITGIPGVVGYVTFENYTMQLSRAKLMRSHVFAVKVVNVEQVHRSLTPTAFTRMLTDIATVLAANMNQEDCLIAYRGNGVFLCTTSGKVNQTQHNFELNLNHQFAETPTARFGDTKVTLSVGEAISLKSLTRAGAMFSLQTAASSAETRASGSKEVLKVMKRLMMTRKRSNLQTAMERRAYEVLLRDAMRDETRRTMMGGTVPLARQR</sequence>
<dbReference type="EMBL" id="FQZQ01000005">
    <property type="protein sequence ID" value="SHJ10066.1"/>
    <property type="molecule type" value="Genomic_DNA"/>
</dbReference>
<keyword evidence="4" id="KW-0238">DNA-binding</keyword>
<dbReference type="PANTHER" id="PTHR48111">
    <property type="entry name" value="REGULATOR OF RPOS"/>
    <property type="match status" value="1"/>
</dbReference>
<gene>
    <name evidence="8" type="ORF">SAMN05444000_10545</name>
</gene>
<dbReference type="RefSeq" id="WP_073250603.1">
    <property type="nucleotide sequence ID" value="NZ_FQZQ01000005.1"/>
</dbReference>
<dbReference type="Proteomes" id="UP000183982">
    <property type="component" value="Unassembled WGS sequence"/>
</dbReference>
<feature type="domain" description="Response regulatory" evidence="7">
    <location>
        <begin position="2"/>
        <end position="121"/>
    </location>
</feature>
<reference evidence="9" key="1">
    <citation type="submission" date="2016-11" db="EMBL/GenBank/DDBJ databases">
        <authorList>
            <person name="Varghese N."/>
            <person name="Submissions S."/>
        </authorList>
    </citation>
    <scope>NUCLEOTIDE SEQUENCE [LARGE SCALE GENOMIC DNA]</scope>
    <source>
        <strain evidence="9">DSM 100564</strain>
    </source>
</reference>
<dbReference type="SUPFAM" id="SSF52172">
    <property type="entry name" value="CheY-like"/>
    <property type="match status" value="1"/>
</dbReference>
<dbReference type="PANTHER" id="PTHR48111:SF1">
    <property type="entry name" value="TWO-COMPONENT RESPONSE REGULATOR ORR33"/>
    <property type="match status" value="1"/>
</dbReference>
<dbReference type="STRING" id="1470563.SAMN05444000_10545"/>
<dbReference type="AlphaFoldDB" id="A0A1M6GJG8"/>
<name>A0A1M6GJG8_9RHOB</name>
<dbReference type="OrthoDB" id="7326651at2"/>
<dbReference type="GO" id="GO:0005829">
    <property type="term" value="C:cytosol"/>
    <property type="evidence" value="ECO:0007669"/>
    <property type="project" value="TreeGrafter"/>
</dbReference>
<dbReference type="InterPro" id="IPR011006">
    <property type="entry name" value="CheY-like_superfamily"/>
</dbReference>
<keyword evidence="2" id="KW-0902">Two-component regulatory system</keyword>
<dbReference type="InterPro" id="IPR039420">
    <property type="entry name" value="WalR-like"/>
</dbReference>
<dbReference type="GO" id="GO:0000976">
    <property type="term" value="F:transcription cis-regulatory region binding"/>
    <property type="evidence" value="ECO:0007669"/>
    <property type="project" value="TreeGrafter"/>
</dbReference>
<evidence type="ECO:0000259" key="7">
    <source>
        <dbReference type="PROSITE" id="PS50110"/>
    </source>
</evidence>
<dbReference type="GO" id="GO:0032993">
    <property type="term" value="C:protein-DNA complex"/>
    <property type="evidence" value="ECO:0007669"/>
    <property type="project" value="TreeGrafter"/>
</dbReference>
<keyword evidence="3" id="KW-0805">Transcription regulation</keyword>
<dbReference type="SMART" id="SM00448">
    <property type="entry name" value="REC"/>
    <property type="match status" value="1"/>
</dbReference>
<keyword evidence="5" id="KW-0804">Transcription</keyword>
<dbReference type="InterPro" id="IPR001789">
    <property type="entry name" value="Sig_transdc_resp-reg_receiver"/>
</dbReference>